<keyword evidence="1 3" id="KW-0853">WD repeat</keyword>
<feature type="repeat" description="WD" evidence="3">
    <location>
        <begin position="842"/>
        <end position="886"/>
    </location>
</feature>
<comment type="caution">
    <text evidence="6">The sequence shown here is derived from an EMBL/GenBank/DDBJ whole genome shotgun (WGS) entry which is preliminary data.</text>
</comment>
<dbReference type="SUPFAM" id="SSF50978">
    <property type="entry name" value="WD40 repeat-like"/>
    <property type="match status" value="1"/>
</dbReference>
<evidence type="ECO:0000313" key="6">
    <source>
        <dbReference type="EMBL" id="KJS61496.1"/>
    </source>
</evidence>
<feature type="repeat" description="WD" evidence="3">
    <location>
        <begin position="1352"/>
        <end position="1387"/>
    </location>
</feature>
<dbReference type="InterPro" id="IPR019775">
    <property type="entry name" value="WD40_repeat_CS"/>
</dbReference>
<gene>
    <name evidence="6" type="ORF">VM95_14405</name>
</gene>
<dbReference type="PATRIC" id="fig|359131.3.peg.3178"/>
<dbReference type="EMBL" id="JZKH01000025">
    <property type="protein sequence ID" value="KJS61496.1"/>
    <property type="molecule type" value="Genomic_DNA"/>
</dbReference>
<dbReference type="InterPro" id="IPR041664">
    <property type="entry name" value="AAA_16"/>
</dbReference>
<dbReference type="PROSITE" id="PS50082">
    <property type="entry name" value="WD_REPEATS_2"/>
    <property type="match status" value="4"/>
</dbReference>
<name>A0A0F2TG30_STRR3</name>
<accession>A0A0F2TG30</accession>
<feature type="region of interest" description="Disordered" evidence="4">
    <location>
        <begin position="1428"/>
        <end position="1453"/>
    </location>
</feature>
<dbReference type="PRINTS" id="PR00320">
    <property type="entry name" value="GPROTEINBRPT"/>
</dbReference>
<keyword evidence="2" id="KW-0677">Repeat</keyword>
<dbReference type="InterPro" id="IPR001680">
    <property type="entry name" value="WD40_rpt"/>
</dbReference>
<dbReference type="SUPFAM" id="SSF52540">
    <property type="entry name" value="P-loop containing nucleoside triphosphate hydrolases"/>
    <property type="match status" value="1"/>
</dbReference>
<dbReference type="InterPro" id="IPR015943">
    <property type="entry name" value="WD40/YVTN_repeat-like_dom_sf"/>
</dbReference>
<dbReference type="Gene3D" id="2.130.10.10">
    <property type="entry name" value="YVTN repeat-like/Quinoprotein amine dehydrogenase"/>
    <property type="match status" value="3"/>
</dbReference>
<feature type="repeat" description="WD" evidence="3">
    <location>
        <begin position="977"/>
        <end position="1021"/>
    </location>
</feature>
<keyword evidence="7" id="KW-1185">Reference proteome</keyword>
<dbReference type="InterPro" id="IPR036322">
    <property type="entry name" value="WD40_repeat_dom_sf"/>
</dbReference>
<reference evidence="6 7" key="1">
    <citation type="submission" date="2015-02" db="EMBL/GenBank/DDBJ databases">
        <authorList>
            <person name="Ju K.-S."/>
            <person name="Doroghazi J.R."/>
            <person name="Metcalf W."/>
        </authorList>
    </citation>
    <scope>NUCLEOTIDE SEQUENCE [LARGE SCALE GENOMIC DNA]</scope>
    <source>
        <strain evidence="6 7">ATCC 31215</strain>
    </source>
</reference>
<dbReference type="Pfam" id="PF00400">
    <property type="entry name" value="WD40"/>
    <property type="match status" value="4"/>
</dbReference>
<dbReference type="Proteomes" id="UP000033699">
    <property type="component" value="Unassembled WGS sequence"/>
</dbReference>
<evidence type="ECO:0000256" key="1">
    <source>
        <dbReference type="ARBA" id="ARBA00022574"/>
    </source>
</evidence>
<dbReference type="PROSITE" id="PS50294">
    <property type="entry name" value="WD_REPEATS_REGION"/>
    <property type="match status" value="3"/>
</dbReference>
<evidence type="ECO:0000313" key="7">
    <source>
        <dbReference type="Proteomes" id="UP000033699"/>
    </source>
</evidence>
<feature type="repeat" description="WD" evidence="3">
    <location>
        <begin position="1115"/>
        <end position="1159"/>
    </location>
</feature>
<evidence type="ECO:0000256" key="2">
    <source>
        <dbReference type="ARBA" id="ARBA00022737"/>
    </source>
</evidence>
<dbReference type="PANTHER" id="PTHR22847">
    <property type="entry name" value="WD40 REPEAT PROTEIN"/>
    <property type="match status" value="1"/>
</dbReference>
<feature type="compositionally biased region" description="Basic and acidic residues" evidence="4">
    <location>
        <begin position="1437"/>
        <end position="1447"/>
    </location>
</feature>
<dbReference type="SUPFAM" id="SSF50998">
    <property type="entry name" value="Quinoprotein alcohol dehydrogenase-like"/>
    <property type="match status" value="1"/>
</dbReference>
<dbReference type="InterPro" id="IPR011047">
    <property type="entry name" value="Quinoprotein_ADH-like_sf"/>
</dbReference>
<evidence type="ECO:0000259" key="5">
    <source>
        <dbReference type="Pfam" id="PF13191"/>
    </source>
</evidence>
<proteinExistence type="predicted"/>
<evidence type="ECO:0000256" key="3">
    <source>
        <dbReference type="PROSITE-ProRule" id="PRU00221"/>
    </source>
</evidence>
<dbReference type="PANTHER" id="PTHR22847:SF637">
    <property type="entry name" value="WD REPEAT DOMAIN 5B"/>
    <property type="match status" value="1"/>
</dbReference>
<feature type="domain" description="Orc1-like AAA ATPase" evidence="5">
    <location>
        <begin position="289"/>
        <end position="439"/>
    </location>
</feature>
<dbReference type="InterPro" id="IPR020472">
    <property type="entry name" value="WD40_PAC1"/>
</dbReference>
<evidence type="ECO:0000256" key="4">
    <source>
        <dbReference type="SAM" id="MobiDB-lite"/>
    </source>
</evidence>
<dbReference type="PROSITE" id="PS00678">
    <property type="entry name" value="WD_REPEATS_1"/>
    <property type="match status" value="1"/>
</dbReference>
<dbReference type="Pfam" id="PF13191">
    <property type="entry name" value="AAA_16"/>
    <property type="match status" value="1"/>
</dbReference>
<organism evidence="6 7">
    <name type="scientific">Streptomyces rubellomurinus (strain ATCC 31215)</name>
    <dbReference type="NCBI Taxonomy" id="359131"/>
    <lineage>
        <taxon>Bacteria</taxon>
        <taxon>Bacillati</taxon>
        <taxon>Actinomycetota</taxon>
        <taxon>Actinomycetes</taxon>
        <taxon>Kitasatosporales</taxon>
        <taxon>Streptomycetaceae</taxon>
        <taxon>Streptomyces</taxon>
    </lineage>
</organism>
<dbReference type="SMART" id="SM00320">
    <property type="entry name" value="WD40"/>
    <property type="match status" value="5"/>
</dbReference>
<sequence length="1453" mass="153352">MNGSSDVNGSAAADGGRYGFQVVPVAFDEYREARRYPPIGASAEAEAVAGLLGRLGGELVVWDRAEGRDLAATDARLREWRHGAFGNSSVLLWIGHGRSNQDDAWLVVPGRDGTDRDTELNPATLAEHVAGHVRERGAGPEWTLVVVEACGAAWFVDLLEAELRRRRAVRGVVLVATGKDQGLGYLAVFREALSDVLDTFTDNDSEISLRDLAGRLEDRLAREQRGTVSSHGLAGVRRLTRAALLPEPVAAPLDVFRRLQALLAALPGHERAHFARRGMGTALGELAWNFVGRRAERQRIARWLSEPDRSGSGLLVVTGAPGAGKSAVLGNVLLHSYPEIHAILATAGFPGGDWAPEQPLPRLDLSLPLTGATMDDVATAIARAAGLDAPGAALSASERAGELTTAVAGRGRPLTVMADGLDEASEPPALAALFRQLAKVPGVRIVVGTRPSSGGHGGTDLLDALGGEDGPEASGTLRIERDEGALEELLRSSLEQLRSGYPAVEKPENFRMAIDVDVDLPTLSTFGLAAGEPTREPRPDSFSSFEFDEALARVTAAVAGGSLEFLHVGLVVHEILADPGLLWRSRAAELAHLLDDRGEGTRLFATAVDRVSRAVPGGRQLLEALALAEGRGLPQADRVWATAANALGTQRVDDAVLRELQRVAAPYVMLDAEEGQAVYRLAHRTFQEYFLAQPDSPRHRLALATALLELAEQQEGPLNPYLARHLSGHLTRSRADAWDLLAARPHLLDRLDVRAVTADATRGNDLTALPAEVVGTVVTAHLAGQSGPADRRGLRRLGMAQTAGPAALAVPIPAQRPSVPREQPLWEPVWSGLRRRMPHLTLAGHTDRVRAVAAVRGADGARLLATGGDDGTVRIWDPATGHAVHPALRGLGDRILTLTALDGGRQLAVTAADRGRGRLCVLETRTWQHHDLPCAEPYVSAAALPTAHGGTLLAFGTVPGRIHLVDPATGGQHGRPLTGHVDPVTALAALLAPDGGTRLVSAGEDGTARIWDVGSGRQEHPHLTAALGPLRALAVLQGHVAVGGTGDRLVIWEPEGGDRWRLPVDFPQGVRSLAALGPGSLAVGASNGTVSLLDISFDHPDIPADRRDPARAQVLTGHVRAVTALTAFSTGDGEDRLVSCGDDHMVKVWDHTSDRFVPSDVSSAPAGSLAALPAPNGPLLLGVAAGRLLARQARDGLPVDPPVTPRVRPDGLAVLDLGADGHRLIVAPVPTGGHWDMVLAVDTASGAWRELFPAWGRDGLRRRTAVSACAGAEGLLLCGWQSGRVRLWDYRQNLWSWDFQSRGRGRIRAVTGFARPGGDGVIAVSAAADGLIRCTPFDPAAPEDLPPDLAVLDGHTGWVEALAAYFAPDGTPLVASAGEDGTVRIWDPLAAVQRHVIRLGVPCRSLCVAGGLLAVGTDDGLLTLRLGGDLAPTDHPPASRDPREANADARTPG</sequence>
<dbReference type="InterPro" id="IPR027417">
    <property type="entry name" value="P-loop_NTPase"/>
</dbReference>
<protein>
    <recommendedName>
        <fullName evidence="5">Orc1-like AAA ATPase domain-containing protein</fullName>
    </recommendedName>
</protein>